<dbReference type="InterPro" id="IPR016035">
    <property type="entry name" value="Acyl_Trfase/lysoPLipase"/>
</dbReference>
<keyword evidence="10" id="KW-0472">Membrane</keyword>
<keyword evidence="5 8" id="KW-0442">Lipid degradation</keyword>
<dbReference type="GO" id="GO:0046475">
    <property type="term" value="P:glycerophospholipid catabolic process"/>
    <property type="evidence" value="ECO:0007669"/>
    <property type="project" value="TreeGrafter"/>
</dbReference>
<evidence type="ECO:0000256" key="10">
    <source>
        <dbReference type="SAM" id="Phobius"/>
    </source>
</evidence>
<dbReference type="PANTHER" id="PTHR10728:SF33">
    <property type="entry name" value="LYSOPHOSPHOLIPASE 1-RELATED"/>
    <property type="match status" value="1"/>
</dbReference>
<protein>
    <recommendedName>
        <fullName evidence="2 9">Lysophospholipase</fullName>
        <ecNumber evidence="2 9">3.1.1.5</ecNumber>
    </recommendedName>
</protein>
<keyword evidence="10" id="KW-0812">Transmembrane</keyword>
<organism evidence="12 13">
    <name type="scientific">Zymoseptoria tritici (strain ST99CH_3D7)</name>
    <dbReference type="NCBI Taxonomy" id="1276538"/>
    <lineage>
        <taxon>Eukaryota</taxon>
        <taxon>Fungi</taxon>
        <taxon>Dikarya</taxon>
        <taxon>Ascomycota</taxon>
        <taxon>Pezizomycotina</taxon>
        <taxon>Dothideomycetes</taxon>
        <taxon>Dothideomycetidae</taxon>
        <taxon>Mycosphaerellales</taxon>
        <taxon>Mycosphaerellaceae</taxon>
        <taxon>Zymoseptoria</taxon>
    </lineage>
</organism>
<proteinExistence type="inferred from homology"/>
<accession>A0A1X7RSP6</accession>
<evidence type="ECO:0000256" key="5">
    <source>
        <dbReference type="ARBA" id="ARBA00022963"/>
    </source>
</evidence>
<evidence type="ECO:0000313" key="13">
    <source>
        <dbReference type="Proteomes" id="UP000215127"/>
    </source>
</evidence>
<keyword evidence="3" id="KW-0732">Signal</keyword>
<dbReference type="Gene3D" id="3.40.1090.10">
    <property type="entry name" value="Cytosolic phospholipase A2 catalytic domain"/>
    <property type="match status" value="1"/>
</dbReference>
<evidence type="ECO:0000313" key="12">
    <source>
        <dbReference type="EMBL" id="SMQ50452.1"/>
    </source>
</evidence>
<dbReference type="InterPro" id="IPR002642">
    <property type="entry name" value="LysoPLipase_cat_dom"/>
</dbReference>
<name>A0A1X7RSP6_ZYMT9</name>
<evidence type="ECO:0000256" key="4">
    <source>
        <dbReference type="ARBA" id="ARBA00022801"/>
    </source>
</evidence>
<evidence type="ECO:0000256" key="2">
    <source>
        <dbReference type="ARBA" id="ARBA00013274"/>
    </source>
</evidence>
<evidence type="ECO:0000256" key="1">
    <source>
        <dbReference type="ARBA" id="ARBA00008780"/>
    </source>
</evidence>
<evidence type="ECO:0000256" key="9">
    <source>
        <dbReference type="RuleBase" id="RU362103"/>
    </source>
</evidence>
<dbReference type="PROSITE" id="PS51210">
    <property type="entry name" value="PLA2C"/>
    <property type="match status" value="1"/>
</dbReference>
<evidence type="ECO:0000256" key="7">
    <source>
        <dbReference type="ARBA" id="ARBA00023180"/>
    </source>
</evidence>
<dbReference type="SUPFAM" id="SSF52151">
    <property type="entry name" value="FabD/lysophospholipase-like"/>
    <property type="match status" value="1"/>
</dbReference>
<dbReference type="AlphaFoldDB" id="A0A1X7RSP6"/>
<reference evidence="12 13" key="1">
    <citation type="submission" date="2016-06" db="EMBL/GenBank/DDBJ databases">
        <authorList>
            <person name="Kjaerup R.B."/>
            <person name="Dalgaard T.S."/>
            <person name="Juul-Madsen H.R."/>
        </authorList>
    </citation>
    <scope>NUCLEOTIDE SEQUENCE [LARGE SCALE GENOMIC DNA]</scope>
</reference>
<keyword evidence="4 8" id="KW-0378">Hydrolase</keyword>
<dbReference type="PANTHER" id="PTHR10728">
    <property type="entry name" value="CYTOSOLIC PHOSPHOLIPASE A2"/>
    <property type="match status" value="1"/>
</dbReference>
<evidence type="ECO:0000256" key="6">
    <source>
        <dbReference type="ARBA" id="ARBA00023098"/>
    </source>
</evidence>
<feature type="transmembrane region" description="Helical" evidence="10">
    <location>
        <begin position="64"/>
        <end position="85"/>
    </location>
</feature>
<sequence length="610" mass="66153">MPQCRCLYGWLNSIIQIHTCDTLSPHSSRSHGLSGGPNSRAYTSEIEEHWVPASLGLRQIHERLVAMVVSHSFVLLLALVCATFAHSIGLSSREATEPFPYAPKPGLCPSTPLVRIAQGLSSSEQAWYNNKKPKADAALRSWLRQFGSFNVNSMPTIGSALAGGFLRASLLSAGIHQQLDGTEGSGPMAGLLQAITYETTLSGSTAFQGGLIQNNWPSISSLSNNIWQPKYQYGLNTLKDPDRPNSGAELASDVGSKSNAGYPATLIDMYGRLISYANLYGDHGGIRALISDGRSQSKFTNGEVPMPIFTSIGSSTADGGGTCGPGSNGTQYEITPFEFGSWDPAVKAFMDIKYLGTRMYAGRPVAFQCTTGFDNLGFMMGTSANVIVNACKDAGGAFAGTPLAPIFQTIGEGITYPLNRQYFSAIPNPFFGMRSSPQVAQQQELALIDGGNSGQVIPIWPLLKRNNVDVLFVWDVYYDLNGVQSTGGQLYNTYQASKPANLNRMPTIPPPDEFQAKKLNTKPTIFGCNDPSKNTLIYVPVQQYLPQTSSTFNLTTTPEQTRDFITNGNRMATNNNNSNWPRCVACFIMKKKASSLPDFCNACFSQYCYN</sequence>
<dbReference type="EC" id="3.1.1.5" evidence="2 9"/>
<dbReference type="STRING" id="1276538.A0A1X7RSP6"/>
<dbReference type="GO" id="GO:0004622">
    <property type="term" value="F:phosphatidylcholine lysophospholipase activity"/>
    <property type="evidence" value="ECO:0007669"/>
    <property type="project" value="UniProtKB-EC"/>
</dbReference>
<keyword evidence="13" id="KW-1185">Reference proteome</keyword>
<evidence type="ECO:0000259" key="11">
    <source>
        <dbReference type="PROSITE" id="PS51210"/>
    </source>
</evidence>
<feature type="domain" description="PLA2c" evidence="11">
    <location>
        <begin position="107"/>
        <end position="610"/>
    </location>
</feature>
<dbReference type="GO" id="GO:0005829">
    <property type="term" value="C:cytosol"/>
    <property type="evidence" value="ECO:0007669"/>
    <property type="project" value="TreeGrafter"/>
</dbReference>
<keyword evidence="7" id="KW-0325">Glycoprotein</keyword>
<evidence type="ECO:0000256" key="8">
    <source>
        <dbReference type="PROSITE-ProRule" id="PRU00555"/>
    </source>
</evidence>
<dbReference type="SMART" id="SM00022">
    <property type="entry name" value="PLAc"/>
    <property type="match status" value="1"/>
</dbReference>
<comment type="catalytic activity">
    <reaction evidence="9">
        <text>a 1-acyl-sn-glycero-3-phosphocholine + H2O = sn-glycerol 3-phosphocholine + a fatty acid + H(+)</text>
        <dbReference type="Rhea" id="RHEA:15177"/>
        <dbReference type="ChEBI" id="CHEBI:15377"/>
        <dbReference type="ChEBI" id="CHEBI:15378"/>
        <dbReference type="ChEBI" id="CHEBI:16870"/>
        <dbReference type="ChEBI" id="CHEBI:28868"/>
        <dbReference type="ChEBI" id="CHEBI:58168"/>
        <dbReference type="EC" id="3.1.1.5"/>
    </reaction>
</comment>
<dbReference type="Pfam" id="PF01735">
    <property type="entry name" value="PLA2_B"/>
    <property type="match status" value="1"/>
</dbReference>
<dbReference type="EMBL" id="LT853696">
    <property type="protein sequence ID" value="SMQ50452.1"/>
    <property type="molecule type" value="Genomic_DNA"/>
</dbReference>
<keyword evidence="6 8" id="KW-0443">Lipid metabolism</keyword>
<comment type="similarity">
    <text evidence="1 9">Belongs to the lysophospholipase family.</text>
</comment>
<gene>
    <name evidence="12" type="ORF">ZT3D7_G5605</name>
</gene>
<dbReference type="Proteomes" id="UP000215127">
    <property type="component" value="Chromosome 5"/>
</dbReference>
<dbReference type="GO" id="GO:0004623">
    <property type="term" value="F:phospholipase A2 activity"/>
    <property type="evidence" value="ECO:0007669"/>
    <property type="project" value="TreeGrafter"/>
</dbReference>
<evidence type="ECO:0000256" key="3">
    <source>
        <dbReference type="ARBA" id="ARBA00022729"/>
    </source>
</evidence>
<keyword evidence="10" id="KW-1133">Transmembrane helix</keyword>